<sequence>MESSDSSSSDSSSDSSSEEDNQVKSTPKMKIVNKNNIVSNHLIKKDKTKPSPAKRKKEKSSSSSESDSSSSQSDEEEELKTPVVNGKKKSKKDMKTPPAKSDKIVTKTPSTVPQTKKKQKEKSTTPFKRVDENNVEVDYRLADNSFEAKKGAFGSWGEKANKDLKNTRGKSFRHEKTKKKRGSYRGGSISQT</sequence>
<dbReference type="GeneID" id="102805325"/>
<name>A0ABM0LUF8_SACKO</name>
<reference evidence="4" key="1">
    <citation type="submission" date="2025-08" db="UniProtKB">
        <authorList>
            <consortium name="RefSeq"/>
        </authorList>
    </citation>
    <scope>IDENTIFICATION</scope>
    <source>
        <tissue evidence="4">Testes</tissue>
    </source>
</reference>
<evidence type="ECO:0000259" key="2">
    <source>
        <dbReference type="Pfam" id="PF05022"/>
    </source>
</evidence>
<feature type="region of interest" description="Disordered" evidence="1">
    <location>
        <begin position="1"/>
        <end position="129"/>
    </location>
</feature>
<accession>A0ABM0LUF8</accession>
<dbReference type="InterPro" id="IPR039191">
    <property type="entry name" value="Nopp140-like"/>
</dbReference>
<feature type="compositionally biased region" description="Low complexity" evidence="1">
    <location>
        <begin position="61"/>
        <end position="72"/>
    </location>
</feature>
<dbReference type="PANTHER" id="PTHR23216">
    <property type="entry name" value="NUCLEOLAR AND COILED-BODY PHOSPHOPROTEIN 1"/>
    <property type="match status" value="1"/>
</dbReference>
<proteinExistence type="predicted"/>
<dbReference type="Pfam" id="PF05022">
    <property type="entry name" value="SRP40_C"/>
    <property type="match status" value="1"/>
</dbReference>
<feature type="compositionally biased region" description="Low complexity" evidence="1">
    <location>
        <begin position="1"/>
        <end position="15"/>
    </location>
</feature>
<dbReference type="PANTHER" id="PTHR23216:SF1">
    <property type="entry name" value="NUCLEOLAR AND COILED-BODY PHOSPHOPROTEIN 1"/>
    <property type="match status" value="1"/>
</dbReference>
<gene>
    <name evidence="4" type="primary">LOC102805325</name>
</gene>
<feature type="domain" description="Srp40 C-terminal" evidence="2">
    <location>
        <begin position="126"/>
        <end position="191"/>
    </location>
</feature>
<evidence type="ECO:0000313" key="3">
    <source>
        <dbReference type="Proteomes" id="UP000694865"/>
    </source>
</evidence>
<feature type="compositionally biased region" description="Basic residues" evidence="1">
    <location>
        <begin position="167"/>
        <end position="183"/>
    </location>
</feature>
<evidence type="ECO:0000256" key="1">
    <source>
        <dbReference type="SAM" id="MobiDB-lite"/>
    </source>
</evidence>
<keyword evidence="3" id="KW-1185">Reference proteome</keyword>
<organism evidence="3 4">
    <name type="scientific">Saccoglossus kowalevskii</name>
    <name type="common">Acorn worm</name>
    <dbReference type="NCBI Taxonomy" id="10224"/>
    <lineage>
        <taxon>Eukaryota</taxon>
        <taxon>Metazoa</taxon>
        <taxon>Hemichordata</taxon>
        <taxon>Enteropneusta</taxon>
        <taxon>Harrimaniidae</taxon>
        <taxon>Saccoglossus</taxon>
    </lineage>
</organism>
<feature type="non-terminal residue" evidence="4">
    <location>
        <position position="192"/>
    </location>
</feature>
<dbReference type="Proteomes" id="UP000694865">
    <property type="component" value="Unplaced"/>
</dbReference>
<evidence type="ECO:0000313" key="4">
    <source>
        <dbReference type="RefSeq" id="XP_006811399.1"/>
    </source>
</evidence>
<feature type="region of interest" description="Disordered" evidence="1">
    <location>
        <begin position="150"/>
        <end position="192"/>
    </location>
</feature>
<protein>
    <submittedName>
        <fullName evidence="4">Nucleolar and coiled-body phosphoprotein 1-like</fullName>
    </submittedName>
</protein>
<dbReference type="RefSeq" id="XP_006811399.1">
    <property type="nucleotide sequence ID" value="XM_006811336.1"/>
</dbReference>
<dbReference type="InterPro" id="IPR007718">
    <property type="entry name" value="Srp40_C"/>
</dbReference>